<feature type="transmembrane region" description="Helical" evidence="1">
    <location>
        <begin position="119"/>
        <end position="139"/>
    </location>
</feature>
<dbReference type="InterPro" id="IPR011933">
    <property type="entry name" value="Double_TM_dom"/>
</dbReference>
<feature type="transmembrane region" description="Helical" evidence="1">
    <location>
        <begin position="56"/>
        <end position="78"/>
    </location>
</feature>
<evidence type="ECO:0000313" key="4">
    <source>
        <dbReference type="Proteomes" id="UP000315471"/>
    </source>
</evidence>
<protein>
    <recommendedName>
        <fullName evidence="2">Aerotolerance regulator N-terminal domain-containing protein</fullName>
    </recommendedName>
</protein>
<comment type="caution">
    <text evidence="3">The sequence shown here is derived from an EMBL/GenBank/DDBJ whole genome shotgun (WGS) entry which is preliminary data.</text>
</comment>
<dbReference type="EMBL" id="SJPY01000003">
    <property type="protein sequence ID" value="TWU43014.1"/>
    <property type="molecule type" value="Genomic_DNA"/>
</dbReference>
<keyword evidence="1" id="KW-0812">Transmembrane</keyword>
<proteinExistence type="predicted"/>
<keyword evidence="1" id="KW-1133">Transmembrane helix</keyword>
<organism evidence="3 4">
    <name type="scientific">Novipirellula aureliae</name>
    <dbReference type="NCBI Taxonomy" id="2527966"/>
    <lineage>
        <taxon>Bacteria</taxon>
        <taxon>Pseudomonadati</taxon>
        <taxon>Planctomycetota</taxon>
        <taxon>Planctomycetia</taxon>
        <taxon>Pirellulales</taxon>
        <taxon>Pirellulaceae</taxon>
        <taxon>Novipirellula</taxon>
    </lineage>
</organism>
<dbReference type="RefSeq" id="WP_146599515.1">
    <property type="nucleotide sequence ID" value="NZ_SJPY01000003.1"/>
</dbReference>
<gene>
    <name evidence="3" type="ORF">Q31b_20490</name>
</gene>
<dbReference type="NCBIfam" id="TIGR02226">
    <property type="entry name" value="two_anch"/>
    <property type="match status" value="1"/>
</dbReference>
<feature type="transmembrane region" description="Helical" evidence="1">
    <location>
        <begin position="84"/>
        <end position="107"/>
    </location>
</feature>
<reference evidence="3 4" key="1">
    <citation type="submission" date="2019-02" db="EMBL/GenBank/DDBJ databases">
        <title>Deep-cultivation of Planctomycetes and their phenomic and genomic characterization uncovers novel biology.</title>
        <authorList>
            <person name="Wiegand S."/>
            <person name="Jogler M."/>
            <person name="Boedeker C."/>
            <person name="Pinto D."/>
            <person name="Vollmers J."/>
            <person name="Rivas-Marin E."/>
            <person name="Kohn T."/>
            <person name="Peeters S.H."/>
            <person name="Heuer A."/>
            <person name="Rast P."/>
            <person name="Oberbeckmann S."/>
            <person name="Bunk B."/>
            <person name="Jeske O."/>
            <person name="Meyerdierks A."/>
            <person name="Storesund J.E."/>
            <person name="Kallscheuer N."/>
            <person name="Luecker S."/>
            <person name="Lage O.M."/>
            <person name="Pohl T."/>
            <person name="Merkel B.J."/>
            <person name="Hornburger P."/>
            <person name="Mueller R.-W."/>
            <person name="Bruemmer F."/>
            <person name="Labrenz M."/>
            <person name="Spormann A.M."/>
            <person name="Op Den Camp H."/>
            <person name="Overmann J."/>
            <person name="Amann R."/>
            <person name="Jetten M.S.M."/>
            <person name="Mascher T."/>
            <person name="Medema M.H."/>
            <person name="Devos D.P."/>
            <person name="Kaster A.-K."/>
            <person name="Ovreas L."/>
            <person name="Rohde M."/>
            <person name="Galperin M.Y."/>
            <person name="Jogler C."/>
        </authorList>
    </citation>
    <scope>NUCLEOTIDE SEQUENCE [LARGE SCALE GENOMIC DNA]</scope>
    <source>
        <strain evidence="3 4">Q31b</strain>
    </source>
</reference>
<dbReference type="PANTHER" id="PTHR37464">
    <property type="entry name" value="BLL2463 PROTEIN"/>
    <property type="match status" value="1"/>
</dbReference>
<dbReference type="Proteomes" id="UP000315471">
    <property type="component" value="Unassembled WGS sequence"/>
</dbReference>
<dbReference type="AlphaFoldDB" id="A0A5C6E3C0"/>
<dbReference type="InterPro" id="IPR024163">
    <property type="entry name" value="Aerotolerance_reg_N"/>
</dbReference>
<evidence type="ECO:0000259" key="2">
    <source>
        <dbReference type="Pfam" id="PF07584"/>
    </source>
</evidence>
<feature type="transmembrane region" description="Helical" evidence="1">
    <location>
        <begin position="6"/>
        <end position="24"/>
    </location>
</feature>
<name>A0A5C6E3C0_9BACT</name>
<dbReference type="InterPro" id="IPR029062">
    <property type="entry name" value="Class_I_gatase-like"/>
</dbReference>
<keyword evidence="4" id="KW-1185">Reference proteome</keyword>
<keyword evidence="1" id="KW-0472">Membrane</keyword>
<evidence type="ECO:0000256" key="1">
    <source>
        <dbReference type="SAM" id="Phobius"/>
    </source>
</evidence>
<accession>A0A5C6E3C0</accession>
<sequence length="815" mass="88971">MTFLNATLLFGLLAAAAPVALHLLSRREPQKVVFSSIRFLTQRYETNRSRLKIRRWWLLALRVAAIAAVALAFARPVIHQALSLTWLTIGLIALLGIGLLVFAGIAFSQCKPKALRFSLLVAAIVTLVVSLLWAIVMYATGTPPPSDSQSPVAMAIVIDNSPTSGWKTRNDDRTVRMHDLADWLVSRVPRTSRIAILDRSAAPPSFALDAASAIAQVEGTHPLAVTQPLEARIDAAIRLVRTSDLPSRTVVVISDLSELTWKGIVDDPTLSEQLAVDPTVALTVFDLGSFAATNRRLSAVNVSDSTPPASSPVAVTATVELDGEPASDQGLPVTAELEMAVPNPALPVVRDETIERPTFRVVDRASARISGNASSELVLNVPPLSVGTHHGRIRLVGNDPLSMDDIRYFTLNVLPASPILIVCDNQDEARVIGQTITTPFTIDDPNAEYRVEMIGYRDFDVVDLGDYDAVLLLDPANPMMQSERLGDFLKGGGGVLAALGPSASAMTNPTDVLPPIVRRWRVPSPGSFLQLSDSMHPAISPLTSVPGGVPWNEFRVYQYWQIRPQTFDRELAVYAGTEHPAMVERNRFATSQDANESSPITPGRLMLLTTPLPALSDTTRDWNELFSGTEAWPAFLLVRQVVDYLTDRNSEALTMQVGNAPTVSINTVDESRRNRLQLFPPEESSAVPIDVDSDATEVTLTNIRNPGTYWLRGDGFKTGFSANITEQATRLDRVDPEELRSAFSADHFKIVTNMEQIDWSGDSASQRVSLHSPAMLLALIVFLLEQILANRFYRRRQNSVSASSTLTSATEGAKR</sequence>
<feature type="domain" description="Aerotolerance regulator N-terminal" evidence="2">
    <location>
        <begin position="1"/>
        <end position="76"/>
    </location>
</feature>
<evidence type="ECO:0000313" key="3">
    <source>
        <dbReference type="EMBL" id="TWU43014.1"/>
    </source>
</evidence>
<dbReference type="OrthoDB" id="242438at2"/>
<dbReference type="PANTHER" id="PTHR37464:SF1">
    <property type="entry name" value="BLL2463 PROTEIN"/>
    <property type="match status" value="1"/>
</dbReference>
<dbReference type="SUPFAM" id="SSF52317">
    <property type="entry name" value="Class I glutamine amidotransferase-like"/>
    <property type="match status" value="1"/>
</dbReference>
<dbReference type="Pfam" id="PF07584">
    <property type="entry name" value="BatA"/>
    <property type="match status" value="1"/>
</dbReference>